<feature type="transmembrane region" description="Helical" evidence="2">
    <location>
        <begin position="366"/>
        <end position="386"/>
    </location>
</feature>
<dbReference type="EMBL" id="JBHSZI010000001">
    <property type="protein sequence ID" value="MFC7059293.1"/>
    <property type="molecule type" value="Genomic_DNA"/>
</dbReference>
<keyword evidence="2" id="KW-1133">Transmembrane helix</keyword>
<evidence type="ECO:0000313" key="4">
    <source>
        <dbReference type="Proteomes" id="UP001596445"/>
    </source>
</evidence>
<keyword evidence="4" id="KW-1185">Reference proteome</keyword>
<evidence type="ECO:0000256" key="2">
    <source>
        <dbReference type="SAM" id="Phobius"/>
    </source>
</evidence>
<gene>
    <name evidence="3" type="ORF">ACFQQG_15345</name>
</gene>
<dbReference type="PANTHER" id="PTHR21530:SF7">
    <property type="entry name" value="TRAB DOMAIN-CONTAINING PROTEIN"/>
    <property type="match status" value="1"/>
</dbReference>
<dbReference type="AlphaFoldDB" id="A0ABD5W1C6"/>
<sequence length="519" mass="55191">MTDRGDVLDAGETPVVPGTRSGGSVTVVGTAHVSHDSVEEVEQTIAERQPDVVAVELDETRYKRMQGETPDDIDAGDVISGKTVYQFLAYWMLSYVQARLGDRFDIEPGADMMAAIDSAEEHGSGVALVDRDIQLTVRRLWSGMRLREKLAIVAALLVEMGGVWTAGLTVGLFIGTFVAIIAGALGGPYLVPAGVDVGLPLVGGLLGSVLGLLDGLAVATAVAVAVGTPISLLLLRSTRDIEDAEIDLDRLTDADVVTAMMEEFRRFSPGGTEALIDERDAYIAHKLVALREAGYDVVAVVGAGHRAGIERYLDHPEELPPPESLVGEPSTSRFRAIAYKAIGYAFTLGFLAFFVLLAVAGVQGEFLLRVFAVWFVVNGLAAGALAKLAGAHWSSAAVGGAVAWLTSVNPLLAPGWFAGYVELRYTSVNVADISKLNEMLGDDERPVSSLVRDMRNEVPTFRLILIVAMTNIGSFLASVFFAAVLLPYLASDIGGVTELGQQMLNGASESARLIWETVT</sequence>
<reference evidence="3 4" key="1">
    <citation type="journal article" date="2019" name="Int. J. Syst. Evol. Microbiol.">
        <title>The Global Catalogue of Microorganisms (GCM) 10K type strain sequencing project: providing services to taxonomists for standard genome sequencing and annotation.</title>
        <authorList>
            <consortium name="The Broad Institute Genomics Platform"/>
            <consortium name="The Broad Institute Genome Sequencing Center for Infectious Disease"/>
            <person name="Wu L."/>
            <person name="Ma J."/>
        </authorList>
    </citation>
    <scope>NUCLEOTIDE SEQUENCE [LARGE SCALE GENOMIC DNA]</scope>
    <source>
        <strain evidence="3 4">JCM 30072</strain>
    </source>
</reference>
<feature type="transmembrane region" description="Helical" evidence="2">
    <location>
        <begin position="341"/>
        <end position="360"/>
    </location>
</feature>
<keyword evidence="2" id="KW-0472">Membrane</keyword>
<keyword evidence="2" id="KW-0812">Transmembrane</keyword>
<evidence type="ECO:0000256" key="1">
    <source>
        <dbReference type="SAM" id="MobiDB-lite"/>
    </source>
</evidence>
<evidence type="ECO:0000313" key="3">
    <source>
        <dbReference type="EMBL" id="MFC7059293.1"/>
    </source>
</evidence>
<dbReference type="InterPro" id="IPR046345">
    <property type="entry name" value="TraB_PrgY-like"/>
</dbReference>
<name>A0ABD5W1C6_9EURY</name>
<dbReference type="RefSeq" id="WP_267162057.1">
    <property type="nucleotide sequence ID" value="NZ_CP112972.1"/>
</dbReference>
<dbReference type="GeneID" id="76631432"/>
<proteinExistence type="predicted"/>
<feature type="transmembrane region" description="Helical" evidence="2">
    <location>
        <begin position="205"/>
        <end position="235"/>
    </location>
</feature>
<feature type="transmembrane region" description="Helical" evidence="2">
    <location>
        <begin position="152"/>
        <end position="185"/>
    </location>
</feature>
<dbReference type="PANTHER" id="PTHR21530">
    <property type="entry name" value="PHEROMONE SHUTDOWN PROTEIN"/>
    <property type="match status" value="1"/>
</dbReference>
<dbReference type="Proteomes" id="UP001596445">
    <property type="component" value="Unassembled WGS sequence"/>
</dbReference>
<accession>A0ABD5W1C6</accession>
<feature type="transmembrane region" description="Helical" evidence="2">
    <location>
        <begin position="463"/>
        <end position="490"/>
    </location>
</feature>
<comment type="caution">
    <text evidence="3">The sequence shown here is derived from an EMBL/GenBank/DDBJ whole genome shotgun (WGS) entry which is preliminary data.</text>
</comment>
<dbReference type="CDD" id="cd14726">
    <property type="entry name" value="TraB_PrgY-like"/>
    <property type="match status" value="1"/>
</dbReference>
<dbReference type="Pfam" id="PF01963">
    <property type="entry name" value="TraB_PrgY_gumN"/>
    <property type="match status" value="2"/>
</dbReference>
<organism evidence="3 4">
    <name type="scientific">Halovenus salina</name>
    <dbReference type="NCBI Taxonomy" id="1510225"/>
    <lineage>
        <taxon>Archaea</taxon>
        <taxon>Methanobacteriati</taxon>
        <taxon>Methanobacteriota</taxon>
        <taxon>Stenosarchaea group</taxon>
        <taxon>Halobacteria</taxon>
        <taxon>Halobacteriales</taxon>
        <taxon>Haloarculaceae</taxon>
        <taxon>Halovenus</taxon>
    </lineage>
</organism>
<dbReference type="InterPro" id="IPR002816">
    <property type="entry name" value="TraB/PrgY/GumN_fam"/>
</dbReference>
<feature type="region of interest" description="Disordered" evidence="1">
    <location>
        <begin position="1"/>
        <end position="23"/>
    </location>
</feature>
<protein>
    <submittedName>
        <fullName evidence="3">TraB/GumN family protein</fullName>
    </submittedName>
</protein>